<feature type="transmembrane region" description="Helical" evidence="9">
    <location>
        <begin position="305"/>
        <end position="331"/>
    </location>
</feature>
<feature type="transmembrane region" description="Helical" evidence="9">
    <location>
        <begin position="272"/>
        <end position="293"/>
    </location>
</feature>
<dbReference type="InterPro" id="IPR000276">
    <property type="entry name" value="GPCR_Rhodpsn"/>
</dbReference>
<feature type="transmembrane region" description="Helical" evidence="9">
    <location>
        <begin position="196"/>
        <end position="223"/>
    </location>
</feature>
<gene>
    <name evidence="11" type="ORF">PEVE_00013553</name>
</gene>
<feature type="domain" description="G-protein coupled receptors family 1 profile" evidence="10">
    <location>
        <begin position="53"/>
        <end position="328"/>
    </location>
</feature>
<keyword evidence="7 8" id="KW-0807">Transducer</keyword>
<evidence type="ECO:0000259" key="10">
    <source>
        <dbReference type="PROSITE" id="PS50262"/>
    </source>
</evidence>
<dbReference type="PANTHER" id="PTHR24243">
    <property type="entry name" value="G-PROTEIN COUPLED RECEPTOR"/>
    <property type="match status" value="1"/>
</dbReference>
<evidence type="ECO:0000256" key="2">
    <source>
        <dbReference type="ARBA" id="ARBA00022692"/>
    </source>
</evidence>
<feature type="transmembrane region" description="Helical" evidence="9">
    <location>
        <begin position="112"/>
        <end position="132"/>
    </location>
</feature>
<name>A0ABN8M0Q0_9CNID</name>
<sequence>MVSNVNISNINGSSATVISEAPLQVPEYYTEPAGAVIGRLTFEATLAMVGVLGNMLVCLVIARMKTKSSINRYLFNLAIADIGVLIVVFPIAVLQEQIRSHFPLGRGVCLYVYPVIDTFYGASIWLVASVAVERYINIVKRVKAYRNRSLKTTTFAIVAIWLISFSVISLPLFFVIEFKEETSACFIDWFKTPSLFLWRQFYTISLTMFTYVVPLSIISWTYVQIGGRIAQSTGFNKEIERKRSSTIYGNVTRRKLKNGSNRLKENTKAKRILTPLVVTFAVSMLPINVFRLVALYWPRVFFFKYFWILHNVLVIFTTANSAVNPLIYSVVSREFRRGFMVLLFQGKQKFRGLKSLYSTAFQESDNGYDVTFCPKDWPKPEFLRETDV</sequence>
<dbReference type="InterPro" id="IPR017452">
    <property type="entry name" value="GPCR_Rhodpsn_7TM"/>
</dbReference>
<organism evidence="11 12">
    <name type="scientific">Porites evermanni</name>
    <dbReference type="NCBI Taxonomy" id="104178"/>
    <lineage>
        <taxon>Eukaryota</taxon>
        <taxon>Metazoa</taxon>
        <taxon>Cnidaria</taxon>
        <taxon>Anthozoa</taxon>
        <taxon>Hexacorallia</taxon>
        <taxon>Scleractinia</taxon>
        <taxon>Fungiina</taxon>
        <taxon>Poritidae</taxon>
        <taxon>Porites</taxon>
    </lineage>
</organism>
<keyword evidence="4 8" id="KW-0297">G-protein coupled receptor</keyword>
<feature type="transmembrane region" description="Helical" evidence="9">
    <location>
        <begin position="44"/>
        <end position="62"/>
    </location>
</feature>
<feature type="transmembrane region" description="Helical" evidence="9">
    <location>
        <begin position="153"/>
        <end position="176"/>
    </location>
</feature>
<evidence type="ECO:0000256" key="3">
    <source>
        <dbReference type="ARBA" id="ARBA00022989"/>
    </source>
</evidence>
<evidence type="ECO:0000256" key="7">
    <source>
        <dbReference type="ARBA" id="ARBA00023224"/>
    </source>
</evidence>
<dbReference type="CDD" id="cd00637">
    <property type="entry name" value="7tm_classA_rhodopsin-like"/>
    <property type="match status" value="1"/>
</dbReference>
<keyword evidence="6 8" id="KW-0675">Receptor</keyword>
<accession>A0ABN8M0Q0</accession>
<proteinExistence type="inferred from homology"/>
<evidence type="ECO:0000256" key="5">
    <source>
        <dbReference type="ARBA" id="ARBA00023136"/>
    </source>
</evidence>
<dbReference type="PANTHER" id="PTHR24243:SF208">
    <property type="entry name" value="PYROKININ-1 RECEPTOR"/>
    <property type="match status" value="1"/>
</dbReference>
<reference evidence="11 12" key="1">
    <citation type="submission" date="2022-05" db="EMBL/GenBank/DDBJ databases">
        <authorList>
            <consortium name="Genoscope - CEA"/>
            <person name="William W."/>
        </authorList>
    </citation>
    <scope>NUCLEOTIDE SEQUENCE [LARGE SCALE GENOMIC DNA]</scope>
</reference>
<dbReference type="PRINTS" id="PR00237">
    <property type="entry name" value="GPCRRHODOPSN"/>
</dbReference>
<evidence type="ECO:0000256" key="6">
    <source>
        <dbReference type="ARBA" id="ARBA00023170"/>
    </source>
</evidence>
<dbReference type="EMBL" id="CALNXI010000200">
    <property type="protein sequence ID" value="CAH3021945.1"/>
    <property type="molecule type" value="Genomic_DNA"/>
</dbReference>
<protein>
    <recommendedName>
        <fullName evidence="10">G-protein coupled receptors family 1 profile domain-containing protein</fullName>
    </recommendedName>
</protein>
<dbReference type="PROSITE" id="PS50262">
    <property type="entry name" value="G_PROTEIN_RECEP_F1_2"/>
    <property type="match status" value="1"/>
</dbReference>
<evidence type="ECO:0000256" key="8">
    <source>
        <dbReference type="RuleBase" id="RU000688"/>
    </source>
</evidence>
<keyword evidence="2 8" id="KW-0812">Transmembrane</keyword>
<comment type="caution">
    <text evidence="11">The sequence shown here is derived from an EMBL/GenBank/DDBJ whole genome shotgun (WGS) entry which is preliminary data.</text>
</comment>
<dbReference type="PROSITE" id="PS00237">
    <property type="entry name" value="G_PROTEIN_RECEP_F1_1"/>
    <property type="match status" value="1"/>
</dbReference>
<comment type="subcellular location">
    <subcellularLocation>
        <location evidence="1">Membrane</location>
        <topology evidence="1">Multi-pass membrane protein</topology>
    </subcellularLocation>
</comment>
<evidence type="ECO:0000256" key="4">
    <source>
        <dbReference type="ARBA" id="ARBA00023040"/>
    </source>
</evidence>
<evidence type="ECO:0000256" key="9">
    <source>
        <dbReference type="SAM" id="Phobius"/>
    </source>
</evidence>
<keyword evidence="5 9" id="KW-0472">Membrane</keyword>
<keyword evidence="12" id="KW-1185">Reference proteome</keyword>
<comment type="similarity">
    <text evidence="8">Belongs to the G-protein coupled receptor 1 family.</text>
</comment>
<evidence type="ECO:0000256" key="1">
    <source>
        <dbReference type="ARBA" id="ARBA00004141"/>
    </source>
</evidence>
<dbReference type="Proteomes" id="UP001159427">
    <property type="component" value="Unassembled WGS sequence"/>
</dbReference>
<dbReference type="Pfam" id="PF00001">
    <property type="entry name" value="7tm_1"/>
    <property type="match status" value="1"/>
</dbReference>
<dbReference type="Gene3D" id="1.20.1070.10">
    <property type="entry name" value="Rhodopsin 7-helix transmembrane proteins"/>
    <property type="match status" value="1"/>
</dbReference>
<evidence type="ECO:0000313" key="11">
    <source>
        <dbReference type="EMBL" id="CAH3021945.1"/>
    </source>
</evidence>
<feature type="transmembrane region" description="Helical" evidence="9">
    <location>
        <begin position="74"/>
        <end position="92"/>
    </location>
</feature>
<dbReference type="SUPFAM" id="SSF81321">
    <property type="entry name" value="Family A G protein-coupled receptor-like"/>
    <property type="match status" value="1"/>
</dbReference>
<evidence type="ECO:0000313" key="12">
    <source>
        <dbReference type="Proteomes" id="UP001159427"/>
    </source>
</evidence>
<keyword evidence="3 9" id="KW-1133">Transmembrane helix</keyword>